<dbReference type="SUPFAM" id="SSF53756">
    <property type="entry name" value="UDP-Glycosyltransferase/glycogen phosphorylase"/>
    <property type="match status" value="1"/>
</dbReference>
<comment type="caution">
    <text evidence="1">The sequence shown here is derived from an EMBL/GenBank/DDBJ whole genome shotgun (WGS) entry which is preliminary data.</text>
</comment>
<gene>
    <name evidence="1" type="ORF">OKA104_LOCUS35978</name>
</gene>
<dbReference type="EMBL" id="CAJOAY010005413">
    <property type="protein sequence ID" value="CAF4106738.1"/>
    <property type="molecule type" value="Genomic_DNA"/>
</dbReference>
<accession>A0A819VCN3</accession>
<name>A0A819VCN3_9BILA</name>
<sequence length="89" mass="10191">MLNGKPILVWPFFGDQFDNALQVIEIGIARQVSNNLQDDIEHMLSNNSYSNKAKEVQQLVIQARENTSKEQIINIAQLISNNQKEHDEL</sequence>
<organism evidence="1 2">
    <name type="scientific">Adineta steineri</name>
    <dbReference type="NCBI Taxonomy" id="433720"/>
    <lineage>
        <taxon>Eukaryota</taxon>
        <taxon>Metazoa</taxon>
        <taxon>Spiralia</taxon>
        <taxon>Gnathifera</taxon>
        <taxon>Rotifera</taxon>
        <taxon>Eurotatoria</taxon>
        <taxon>Bdelloidea</taxon>
        <taxon>Adinetida</taxon>
        <taxon>Adinetidae</taxon>
        <taxon>Adineta</taxon>
    </lineage>
</organism>
<dbReference type="Gene3D" id="3.40.50.2000">
    <property type="entry name" value="Glycogen Phosphorylase B"/>
    <property type="match status" value="1"/>
</dbReference>
<proteinExistence type="predicted"/>
<evidence type="ECO:0000313" key="2">
    <source>
        <dbReference type="Proteomes" id="UP000663881"/>
    </source>
</evidence>
<protein>
    <submittedName>
        <fullName evidence="1">Uncharacterized protein</fullName>
    </submittedName>
</protein>
<dbReference type="Proteomes" id="UP000663881">
    <property type="component" value="Unassembled WGS sequence"/>
</dbReference>
<reference evidence="1" key="1">
    <citation type="submission" date="2021-02" db="EMBL/GenBank/DDBJ databases">
        <authorList>
            <person name="Nowell W R."/>
        </authorList>
    </citation>
    <scope>NUCLEOTIDE SEQUENCE</scope>
</reference>
<evidence type="ECO:0000313" key="1">
    <source>
        <dbReference type="EMBL" id="CAF4106738.1"/>
    </source>
</evidence>
<dbReference type="AlphaFoldDB" id="A0A819VCN3"/>